<feature type="domain" description="Transposase Tc1-like" evidence="1">
    <location>
        <begin position="5"/>
        <end position="52"/>
    </location>
</feature>
<protein>
    <recommendedName>
        <fullName evidence="1">Transposase Tc1-like domain-containing protein</fullName>
    </recommendedName>
</protein>
<dbReference type="Gene3D" id="3.30.420.10">
    <property type="entry name" value="Ribonuclease H-like superfamily/Ribonuclease H"/>
    <property type="match status" value="1"/>
</dbReference>
<keyword evidence="3" id="KW-1185">Reference proteome</keyword>
<dbReference type="Ensembl" id="ENSCCRT00000044356.2">
    <property type="protein sequence ID" value="ENSCCRP00000040926.2"/>
    <property type="gene ID" value="ENSCCRG00000021829.2"/>
</dbReference>
<dbReference type="Pfam" id="PF01498">
    <property type="entry name" value="HTH_Tnp_Tc3_2"/>
    <property type="match status" value="1"/>
</dbReference>
<evidence type="ECO:0000313" key="2">
    <source>
        <dbReference type="Ensembl" id="ENSCCRP00000040926.2"/>
    </source>
</evidence>
<dbReference type="Proteomes" id="UP001108240">
    <property type="component" value="Unplaced"/>
</dbReference>
<dbReference type="GeneTree" id="ENSGT01140000282498"/>
<name>A0A8C1HCY9_CYPCA</name>
<dbReference type="InterPro" id="IPR036397">
    <property type="entry name" value="RNaseH_sf"/>
</dbReference>
<dbReference type="OMA" id="QPHPNCK"/>
<sequence length="96" mass="11152">NQKLKINVSVHDSTIRKRLGKNGLHGRIPRRKPLLSKKNINALLSFARKYLDDPQVFWENTLWTDETKVELFGSCVSITSGVKVTLHFRKRTSYQQ</sequence>
<dbReference type="GO" id="GO:0015074">
    <property type="term" value="P:DNA integration"/>
    <property type="evidence" value="ECO:0007669"/>
    <property type="project" value="InterPro"/>
</dbReference>
<accession>A0A8C1HCY9</accession>
<evidence type="ECO:0000313" key="3">
    <source>
        <dbReference type="Proteomes" id="UP001108240"/>
    </source>
</evidence>
<dbReference type="AlphaFoldDB" id="A0A8C1HCY9"/>
<reference evidence="2" key="1">
    <citation type="submission" date="2025-08" db="UniProtKB">
        <authorList>
            <consortium name="Ensembl"/>
        </authorList>
    </citation>
    <scope>IDENTIFICATION</scope>
</reference>
<evidence type="ECO:0000259" key="1">
    <source>
        <dbReference type="Pfam" id="PF01498"/>
    </source>
</evidence>
<proteinExistence type="predicted"/>
<dbReference type="InterPro" id="IPR002492">
    <property type="entry name" value="Transposase_Tc1-like"/>
</dbReference>
<reference evidence="2" key="2">
    <citation type="submission" date="2025-09" db="UniProtKB">
        <authorList>
            <consortium name="Ensembl"/>
        </authorList>
    </citation>
    <scope>IDENTIFICATION</scope>
</reference>
<dbReference type="GO" id="GO:0006313">
    <property type="term" value="P:DNA transposition"/>
    <property type="evidence" value="ECO:0007669"/>
    <property type="project" value="InterPro"/>
</dbReference>
<dbReference type="GO" id="GO:0003677">
    <property type="term" value="F:DNA binding"/>
    <property type="evidence" value="ECO:0007669"/>
    <property type="project" value="InterPro"/>
</dbReference>
<organism evidence="2 3">
    <name type="scientific">Cyprinus carpio carpio</name>
    <dbReference type="NCBI Taxonomy" id="630221"/>
    <lineage>
        <taxon>Eukaryota</taxon>
        <taxon>Metazoa</taxon>
        <taxon>Chordata</taxon>
        <taxon>Craniata</taxon>
        <taxon>Vertebrata</taxon>
        <taxon>Euteleostomi</taxon>
        <taxon>Actinopterygii</taxon>
        <taxon>Neopterygii</taxon>
        <taxon>Teleostei</taxon>
        <taxon>Ostariophysi</taxon>
        <taxon>Cypriniformes</taxon>
        <taxon>Cyprinidae</taxon>
        <taxon>Cyprininae</taxon>
        <taxon>Cyprinus</taxon>
    </lineage>
</organism>